<evidence type="ECO:0000259" key="9">
    <source>
        <dbReference type="PROSITE" id="PS51296"/>
    </source>
</evidence>
<dbReference type="InterPro" id="IPR015881">
    <property type="entry name" value="ARHD_Rieske_2Fe_2S"/>
</dbReference>
<keyword evidence="4" id="KW-0223">Dioxygenase</keyword>
<dbReference type="PROSITE" id="PS00570">
    <property type="entry name" value="RING_HYDROXYL_ALPHA"/>
    <property type="match status" value="1"/>
</dbReference>
<evidence type="ECO:0000256" key="2">
    <source>
        <dbReference type="ARBA" id="ARBA00022714"/>
    </source>
</evidence>
<keyword evidence="7" id="KW-0411">Iron-sulfur</keyword>
<organism evidence="10 11">
    <name type="scientific">Verminephrobacter eiseniae (strain EF01-2)</name>
    <dbReference type="NCBI Taxonomy" id="391735"/>
    <lineage>
        <taxon>Bacteria</taxon>
        <taxon>Pseudomonadati</taxon>
        <taxon>Pseudomonadota</taxon>
        <taxon>Betaproteobacteria</taxon>
        <taxon>Burkholderiales</taxon>
        <taxon>Comamonadaceae</taxon>
        <taxon>Verminephrobacter</taxon>
    </lineage>
</organism>
<evidence type="ECO:0000256" key="4">
    <source>
        <dbReference type="ARBA" id="ARBA00022964"/>
    </source>
</evidence>
<dbReference type="GO" id="GO:0005506">
    <property type="term" value="F:iron ion binding"/>
    <property type="evidence" value="ECO:0007669"/>
    <property type="project" value="InterPro"/>
</dbReference>
<dbReference type="InterPro" id="IPR015879">
    <property type="entry name" value="Ring_hydroxy_dOase_asu_C_dom"/>
</dbReference>
<dbReference type="PANTHER" id="PTHR43756:SF1">
    <property type="entry name" value="3-PHENYLPROPIONATE_CINNAMIC ACID DIOXYGENASE SUBUNIT ALPHA"/>
    <property type="match status" value="1"/>
</dbReference>
<dbReference type="SUPFAM" id="SSF50022">
    <property type="entry name" value="ISP domain"/>
    <property type="match status" value="1"/>
</dbReference>
<keyword evidence="3" id="KW-0479">Metal-binding</keyword>
<dbReference type="GeneID" id="76462896"/>
<dbReference type="Pfam" id="PF00355">
    <property type="entry name" value="Rieske"/>
    <property type="match status" value="1"/>
</dbReference>
<dbReference type="InterPro" id="IPR001663">
    <property type="entry name" value="Rng_hydr_dOase-A"/>
</dbReference>
<dbReference type="GO" id="GO:0051537">
    <property type="term" value="F:2 iron, 2 sulfur cluster binding"/>
    <property type="evidence" value="ECO:0007669"/>
    <property type="project" value="UniProtKB-KW"/>
</dbReference>
<accession>A1WRP6</accession>
<dbReference type="RefSeq" id="WP_011812286.1">
    <property type="nucleotide sequence ID" value="NC_008786.1"/>
</dbReference>
<feature type="domain" description="Rieske" evidence="9">
    <location>
        <begin position="52"/>
        <end position="166"/>
    </location>
</feature>
<comment type="similarity">
    <text evidence="1">Belongs to the bacterial ring-hydroxylating dioxygenase alpha subunit family.</text>
</comment>
<keyword evidence="5" id="KW-0560">Oxidoreductase</keyword>
<protein>
    <submittedName>
        <fullName evidence="10">Rieske (2Fe-2S) domain protein</fullName>
    </submittedName>
</protein>
<dbReference type="PROSITE" id="PS51296">
    <property type="entry name" value="RIESKE"/>
    <property type="match status" value="1"/>
</dbReference>
<keyword evidence="8" id="KW-0520">NAD</keyword>
<sequence>MTSNTPASTPPTVERPITWPTVDFSRVPYDVFTDPQIYRQEMDKLFRGEVWNYLGMECEIPAWGDYQTTWIGDTQIVVTRAKDGSVNAFENSCAHRGARIVDKLRGNAKRHTCPYHLWTYNLAGDLTGVPLEKGHNGKGGMPPCFEKKDHGLRTLRVATRGGLIFGTYCDTTEPLEDYLGPHSVAQIDRLLVQRKPKVIGYLRQKIPGNWKLYNENVRDPYHASLLHLFQVSFGIQTPAMQGGIKLDKDGKNTWNHSIMGANDNANLGQLSDAYADTGKLMPDLEMHDPSLLQVPLDLGDGYKTTLLSMFPTLIVAQVGNTYAVRHLRPKGPDAVELHIAYLGFEGDTPEQLHNRLLAVNLIGPAGYISMEDGEALRLVQEGVKARRGDHSVLEMGGIGKPHDTDYLSQEISIRGFWQHYHRMMGFAPAGTPNREEESV</sequence>
<evidence type="ECO:0000313" key="11">
    <source>
        <dbReference type="Proteomes" id="UP000000374"/>
    </source>
</evidence>
<dbReference type="STRING" id="391735.Veis_4605"/>
<keyword evidence="6" id="KW-0408">Iron</keyword>
<gene>
    <name evidence="10" type="ordered locus">Veis_4605</name>
</gene>
<dbReference type="InterPro" id="IPR043264">
    <property type="entry name" value="AhdA1c-like_alpha_C"/>
</dbReference>
<dbReference type="PRINTS" id="PR00090">
    <property type="entry name" value="RNGDIOXGNASE"/>
</dbReference>
<keyword evidence="11" id="KW-1185">Reference proteome</keyword>
<keyword evidence="2" id="KW-0001">2Fe-2S</keyword>
<dbReference type="OrthoDB" id="9790995at2"/>
<name>A1WRP6_VEREI</name>
<dbReference type="eggNOG" id="COG4638">
    <property type="taxonomic scope" value="Bacteria"/>
</dbReference>
<dbReference type="CDD" id="cd08880">
    <property type="entry name" value="RHO_alpha_C_ahdA1c-like"/>
    <property type="match status" value="1"/>
</dbReference>
<dbReference type="HOGENOM" id="CLU_026244_4_0_4"/>
<evidence type="ECO:0000313" key="10">
    <source>
        <dbReference type="EMBL" id="ABM60303.1"/>
    </source>
</evidence>
<evidence type="ECO:0000256" key="5">
    <source>
        <dbReference type="ARBA" id="ARBA00023002"/>
    </source>
</evidence>
<evidence type="ECO:0000256" key="6">
    <source>
        <dbReference type="ARBA" id="ARBA00023004"/>
    </source>
</evidence>
<dbReference type="InterPro" id="IPR036922">
    <property type="entry name" value="Rieske_2Fe-2S_sf"/>
</dbReference>
<dbReference type="Gene3D" id="2.102.10.10">
    <property type="entry name" value="Rieske [2Fe-2S] iron-sulphur domain"/>
    <property type="match status" value="1"/>
</dbReference>
<evidence type="ECO:0000256" key="7">
    <source>
        <dbReference type="ARBA" id="ARBA00023014"/>
    </source>
</evidence>
<dbReference type="Pfam" id="PF00848">
    <property type="entry name" value="Ring_hydroxyl_A"/>
    <property type="match status" value="1"/>
</dbReference>
<evidence type="ECO:0000256" key="1">
    <source>
        <dbReference type="ARBA" id="ARBA00008751"/>
    </source>
</evidence>
<reference evidence="11" key="1">
    <citation type="submission" date="2006-12" db="EMBL/GenBank/DDBJ databases">
        <title>Complete sequence of chromosome 1 of Verminephrobacter eiseniae EF01-2.</title>
        <authorList>
            <person name="Copeland A."/>
            <person name="Lucas S."/>
            <person name="Lapidus A."/>
            <person name="Barry K."/>
            <person name="Detter J.C."/>
            <person name="Glavina del Rio T."/>
            <person name="Dalin E."/>
            <person name="Tice H."/>
            <person name="Pitluck S."/>
            <person name="Chertkov O."/>
            <person name="Brettin T."/>
            <person name="Bruce D."/>
            <person name="Han C."/>
            <person name="Tapia R."/>
            <person name="Gilna P."/>
            <person name="Schmutz J."/>
            <person name="Larimer F."/>
            <person name="Land M."/>
            <person name="Hauser L."/>
            <person name="Kyrpides N."/>
            <person name="Kim E."/>
            <person name="Stahl D."/>
            <person name="Richardson P."/>
        </authorList>
    </citation>
    <scope>NUCLEOTIDE SEQUENCE [LARGE SCALE GENOMIC DNA]</scope>
    <source>
        <strain evidence="11">EF01-2</strain>
    </source>
</reference>
<evidence type="ECO:0000256" key="8">
    <source>
        <dbReference type="ARBA" id="ARBA00023027"/>
    </source>
</evidence>
<dbReference type="Proteomes" id="UP000000374">
    <property type="component" value="Chromosome"/>
</dbReference>
<proteinExistence type="inferred from homology"/>
<dbReference type="AlphaFoldDB" id="A1WRP6"/>
<dbReference type="InterPro" id="IPR017941">
    <property type="entry name" value="Rieske_2Fe-2S"/>
</dbReference>
<dbReference type="Gene3D" id="3.90.380.10">
    <property type="entry name" value="Naphthalene 1,2-dioxygenase Alpha Subunit, Chain A, domain 1"/>
    <property type="match status" value="1"/>
</dbReference>
<dbReference type="PANTHER" id="PTHR43756">
    <property type="entry name" value="CHOLINE MONOOXYGENASE, CHLOROPLASTIC"/>
    <property type="match status" value="1"/>
</dbReference>
<evidence type="ECO:0000256" key="3">
    <source>
        <dbReference type="ARBA" id="ARBA00022723"/>
    </source>
</evidence>
<dbReference type="KEGG" id="vei:Veis_4605"/>
<dbReference type="SUPFAM" id="SSF55961">
    <property type="entry name" value="Bet v1-like"/>
    <property type="match status" value="1"/>
</dbReference>
<dbReference type="GO" id="GO:0051213">
    <property type="term" value="F:dioxygenase activity"/>
    <property type="evidence" value="ECO:0007669"/>
    <property type="project" value="UniProtKB-KW"/>
</dbReference>
<dbReference type="EMBL" id="CP000542">
    <property type="protein sequence ID" value="ABM60303.1"/>
    <property type="molecule type" value="Genomic_DNA"/>
</dbReference>